<name>A0A3P7IFD8_STRVU</name>
<keyword evidence="2" id="KW-1185">Reference proteome</keyword>
<proteinExistence type="predicted"/>
<organism evidence="1 2">
    <name type="scientific">Strongylus vulgaris</name>
    <name type="common">Blood worm</name>
    <dbReference type="NCBI Taxonomy" id="40348"/>
    <lineage>
        <taxon>Eukaryota</taxon>
        <taxon>Metazoa</taxon>
        <taxon>Ecdysozoa</taxon>
        <taxon>Nematoda</taxon>
        <taxon>Chromadorea</taxon>
        <taxon>Rhabditida</taxon>
        <taxon>Rhabditina</taxon>
        <taxon>Rhabditomorpha</taxon>
        <taxon>Strongyloidea</taxon>
        <taxon>Strongylidae</taxon>
        <taxon>Strongylus</taxon>
    </lineage>
</organism>
<reference evidence="1 2" key="1">
    <citation type="submission" date="2018-11" db="EMBL/GenBank/DDBJ databases">
        <authorList>
            <consortium name="Pathogen Informatics"/>
        </authorList>
    </citation>
    <scope>NUCLEOTIDE SEQUENCE [LARGE SCALE GENOMIC DNA]</scope>
</reference>
<accession>A0A3P7IFD8</accession>
<dbReference type="AlphaFoldDB" id="A0A3P7IFD8"/>
<dbReference type="EMBL" id="UYYB01008198">
    <property type="protein sequence ID" value="VDM68246.1"/>
    <property type="molecule type" value="Genomic_DNA"/>
</dbReference>
<dbReference type="Proteomes" id="UP000270094">
    <property type="component" value="Unassembled WGS sequence"/>
</dbReference>
<protein>
    <submittedName>
        <fullName evidence="1">Uncharacterized protein</fullName>
    </submittedName>
</protein>
<dbReference type="OrthoDB" id="5803672at2759"/>
<gene>
    <name evidence="1" type="ORF">SVUK_LOCUS3244</name>
</gene>
<evidence type="ECO:0000313" key="2">
    <source>
        <dbReference type="Proteomes" id="UP000270094"/>
    </source>
</evidence>
<sequence>MRLESIFYLFVGSLLELQIRSAYSIQNVSSISELNTYFESFFATSNSTELDEWLASLPTHEEKDEMRLLLAKIYRMKTFDKVGSSFLNKFENLKQYLNVTIVQNHYCVIHELIPDDKKRFERMWGYVVIASKKWAKR</sequence>
<evidence type="ECO:0000313" key="1">
    <source>
        <dbReference type="EMBL" id="VDM68246.1"/>
    </source>
</evidence>